<evidence type="ECO:0000256" key="8">
    <source>
        <dbReference type="ARBA" id="ARBA00022741"/>
    </source>
</evidence>
<comment type="subcellular location">
    <subcellularLocation>
        <location evidence="1 11">Cell membrane</location>
        <topology evidence="1 11">Peripheral membrane protein</topology>
    </subcellularLocation>
    <subcellularLocation>
        <location evidence="11">Cytoplasm</location>
    </subcellularLocation>
    <text evidence="11">Cell membrane association requires GtfB.</text>
</comment>
<dbReference type="Gene3D" id="3.40.50.2000">
    <property type="entry name" value="Glycogen Phosphorylase B"/>
    <property type="match status" value="2"/>
</dbReference>
<dbReference type="AlphaFoldDB" id="A0AAN2UF61"/>
<evidence type="ECO:0000313" key="16">
    <source>
        <dbReference type="Proteomes" id="UP000198868"/>
    </source>
</evidence>
<dbReference type="InterPro" id="IPR054396">
    <property type="entry name" value="GtfA_EBD"/>
</dbReference>
<evidence type="ECO:0000256" key="2">
    <source>
        <dbReference type="ARBA" id="ARBA00004922"/>
    </source>
</evidence>
<evidence type="ECO:0000313" key="15">
    <source>
        <dbReference type="EMBL" id="CUW07846.1"/>
    </source>
</evidence>
<comment type="pathway">
    <text evidence="2 11">Protein modification; protein glycosylation.</text>
</comment>
<evidence type="ECO:0000259" key="12">
    <source>
        <dbReference type="Pfam" id="PF00534"/>
    </source>
</evidence>
<feature type="domain" description="GtfA extended beta-sheet meander" evidence="13">
    <location>
        <begin position="95"/>
        <end position="190"/>
    </location>
</feature>
<accession>A0AAN2UF61</accession>
<dbReference type="InterPro" id="IPR001296">
    <property type="entry name" value="Glyco_trans_1"/>
</dbReference>
<reference evidence="16 17" key="1">
    <citation type="submission" date="2015-12" db="EMBL/GenBank/DDBJ databases">
        <authorList>
            <person name="Andreevskaya M."/>
        </authorList>
    </citation>
    <scope>NUCLEOTIDE SEQUENCE [LARGE SCALE GENOMIC DNA]</scope>
    <source>
        <strain evidence="14 17">KSL4-2</strain>
        <strain evidence="15 16">PL111</strain>
    </source>
</reference>
<dbReference type="GO" id="GO:0000166">
    <property type="term" value="F:nucleotide binding"/>
    <property type="evidence" value="ECO:0007669"/>
    <property type="project" value="UniProtKB-KW"/>
</dbReference>
<dbReference type="HAMAP" id="MF_01472">
    <property type="entry name" value="GtfA"/>
    <property type="match status" value="1"/>
</dbReference>
<feature type="binding site" evidence="11">
    <location>
        <begin position="16"/>
        <end position="19"/>
    </location>
    <ligand>
        <name>UDP</name>
        <dbReference type="ChEBI" id="CHEBI:58223"/>
    </ligand>
</feature>
<dbReference type="Pfam" id="PF00534">
    <property type="entry name" value="Glycos_transf_1"/>
    <property type="match status" value="1"/>
</dbReference>
<feature type="binding site" evidence="11">
    <location>
        <position position="241"/>
    </location>
    <ligand>
        <name>N-acetyl-D-glucosamine</name>
        <dbReference type="ChEBI" id="CHEBI:506227"/>
    </ligand>
</feature>
<evidence type="ECO:0000256" key="6">
    <source>
        <dbReference type="ARBA" id="ARBA00022676"/>
    </source>
</evidence>
<dbReference type="Proteomes" id="UP000199047">
    <property type="component" value="Unassembled WGS sequence"/>
</dbReference>
<gene>
    <name evidence="11" type="primary">gtfA</name>
    <name evidence="14" type="ORF">KSL4_0753</name>
    <name evidence="15" type="ORF">PL111_2013</name>
</gene>
<comment type="function">
    <text evidence="11">Required for polymorphic O-glycosylation of the serine-rich repeat protein in this bacteria. Catalyzes the first step in glycosylation by transferring N-acetylglucosamine from UDP-GlcNAc to serine residues in the substrate protein. Part of the accessory SecA2/SecY2 system specifically required to export serine-rich repeat cell wall proteins usually encoded upstream in the same operon.</text>
</comment>
<keyword evidence="5 11" id="KW-0963">Cytoplasm</keyword>
<dbReference type="RefSeq" id="WP_060391339.1">
    <property type="nucleotide sequence ID" value="NZ_FBSX01000023.1"/>
</dbReference>
<keyword evidence="8 11" id="KW-0547">Nucleotide-binding</keyword>
<dbReference type="SUPFAM" id="SSF53756">
    <property type="entry name" value="UDP-Glycosyltransferase/glycogen phosphorylase"/>
    <property type="match status" value="1"/>
</dbReference>
<evidence type="ECO:0000256" key="4">
    <source>
        <dbReference type="ARBA" id="ARBA00022475"/>
    </source>
</evidence>
<dbReference type="Proteomes" id="UP000198868">
    <property type="component" value="Unassembled WGS sequence"/>
</dbReference>
<evidence type="ECO:0000256" key="11">
    <source>
        <dbReference type="HAMAP-Rule" id="MF_01472"/>
    </source>
</evidence>
<dbReference type="NCBIfam" id="TIGR02918">
    <property type="entry name" value="accessory Sec system glycosyltransferase GtfA"/>
    <property type="match status" value="1"/>
</dbReference>
<evidence type="ECO:0000259" key="13">
    <source>
        <dbReference type="Pfam" id="PF22145"/>
    </source>
</evidence>
<comment type="catalytic activity">
    <reaction evidence="10 11">
        <text>L-seryl-[protein] + UDP-N-acetyl-alpha-D-glucosamine = 3-O-[N-acetyl-alpha-D-glucosaminyl]-L-seryl-[protein] + UDP + H(+)</text>
        <dbReference type="Rhea" id="RHEA:59872"/>
        <dbReference type="Rhea" id="RHEA-COMP:9863"/>
        <dbReference type="Rhea" id="RHEA-COMP:15471"/>
        <dbReference type="ChEBI" id="CHEBI:15378"/>
        <dbReference type="ChEBI" id="CHEBI:29999"/>
        <dbReference type="ChEBI" id="CHEBI:57705"/>
        <dbReference type="ChEBI" id="CHEBI:58223"/>
        <dbReference type="ChEBI" id="CHEBI:143279"/>
    </reaction>
</comment>
<evidence type="ECO:0000256" key="7">
    <source>
        <dbReference type="ARBA" id="ARBA00022679"/>
    </source>
</evidence>
<comment type="subunit">
    <text evidence="11">Forms a heterotetramer with 2 subunits each of GtfA and GtfB. Part of the accessory SecA2/SecY2 protein translocation apparatus.</text>
</comment>
<feature type="binding site" evidence="11">
    <location>
        <begin position="403"/>
        <end position="406"/>
    </location>
    <ligand>
        <name>N-acetyl-D-glucosamine</name>
        <dbReference type="ChEBI" id="CHEBI:506227"/>
    </ligand>
</feature>
<evidence type="ECO:0000256" key="1">
    <source>
        <dbReference type="ARBA" id="ARBA00004202"/>
    </source>
</evidence>
<sequence>MTIYSFNLGIGWASSGVEYAQLYRAQIFRNLKQKAKFVFLDLITGDNIEHLTHNIGFTDDEIIWIYQYFSDIKIEPTSYSLKQLENSFSLPFDRIEQNTGYVRYIFDKANVMVTAYFAKKNKNVVERAEYVSRGKLIRKDYYTHTKLFSEYYTPRDNRAYVYERRFFNQDGSIALEEIVDGESSMFRLKNQVIQGKNGLIAYFLKSLNLTKTDIIILDRATNIGSTIFKYSAPAKLGVVVHAEHFNDNQTDEQNVLWNNFYEYQFDQVKNVDFLITATQSQEEVLRRHFDQYTAYTPNIVTIPVGNLNKLHIPLKARKTHSLITASRLANEKHVDWLVSAVIKAKEVVPDITFDIYGKGGEEQKIRKIINDNHAQDYIKLMGHSELTQVYQKYDAYISASTSEGFGLTLMEAVGSGLPIIGFDVRYGNQTFIQNKKNGYLITYDKSDDISIIISKLTHDIIVLYTEHHLADFEQQSYNIAKDYLIDEVQQKWQNLIERALND</sequence>
<dbReference type="GO" id="GO:0016757">
    <property type="term" value="F:glycosyltransferase activity"/>
    <property type="evidence" value="ECO:0007669"/>
    <property type="project" value="UniProtKB-UniRule"/>
</dbReference>
<evidence type="ECO:0000313" key="14">
    <source>
        <dbReference type="EMBL" id="CUW03363.1"/>
    </source>
</evidence>
<dbReference type="GO" id="GO:0005737">
    <property type="term" value="C:cytoplasm"/>
    <property type="evidence" value="ECO:0007669"/>
    <property type="project" value="UniProtKB-SubCell"/>
</dbReference>
<dbReference type="EMBL" id="FBTU01000011">
    <property type="protein sequence ID" value="CUW07846.1"/>
    <property type="molecule type" value="Genomic_DNA"/>
</dbReference>
<dbReference type="Pfam" id="PF22145">
    <property type="entry name" value="GtfA_EBD"/>
    <property type="match status" value="1"/>
</dbReference>
<feature type="domain" description="Glycosyl transferase family 1" evidence="12">
    <location>
        <begin position="318"/>
        <end position="459"/>
    </location>
</feature>
<organism evidence="15 16">
    <name type="scientific">Leuconostoc inhae</name>
    <dbReference type="NCBI Taxonomy" id="178001"/>
    <lineage>
        <taxon>Bacteria</taxon>
        <taxon>Bacillati</taxon>
        <taxon>Bacillota</taxon>
        <taxon>Bacilli</taxon>
        <taxon>Lactobacillales</taxon>
        <taxon>Lactobacillaceae</taxon>
        <taxon>Leuconostoc</taxon>
    </lineage>
</organism>
<dbReference type="InterPro" id="IPR014267">
    <property type="entry name" value="GtfA"/>
</dbReference>
<comment type="caution">
    <text evidence="11">Lacks conserved residue(s) required for the propagation of feature annotation.</text>
</comment>
<evidence type="ECO:0000313" key="17">
    <source>
        <dbReference type="Proteomes" id="UP000199047"/>
    </source>
</evidence>
<evidence type="ECO:0000256" key="5">
    <source>
        <dbReference type="ARBA" id="ARBA00022490"/>
    </source>
</evidence>
<proteinExistence type="inferred from homology"/>
<protein>
    <recommendedName>
        <fullName evidence="11">UDP-N-acetylglucosamine--peptide N-acetylglucosaminyltransferase GtfA subunit</fullName>
        <ecNumber evidence="11">2.4.1.-</ecNumber>
    </recommendedName>
    <alternativeName>
        <fullName evidence="11">Glycosyltransferase GtfA</fullName>
    </alternativeName>
</protein>
<dbReference type="GO" id="GO:0017122">
    <property type="term" value="C:protein N-acetylglucosaminyltransferase complex"/>
    <property type="evidence" value="ECO:0007669"/>
    <property type="project" value="UniProtKB-UniRule"/>
</dbReference>
<evidence type="ECO:0000256" key="10">
    <source>
        <dbReference type="ARBA" id="ARBA00052053"/>
    </source>
</evidence>
<dbReference type="EC" id="2.4.1.-" evidence="11"/>
<comment type="similarity">
    <text evidence="3 11">Belongs to the glycosyltransferase group 1 family. Glycosyltransferase 4 subfamily.</text>
</comment>
<keyword evidence="17" id="KW-1185">Reference proteome</keyword>
<dbReference type="CDD" id="cd04949">
    <property type="entry name" value="GT4_GtfA-like"/>
    <property type="match status" value="1"/>
</dbReference>
<dbReference type="PANTHER" id="PTHR12526:SF629">
    <property type="entry name" value="TEICHURONIC ACID BIOSYNTHESIS GLYCOSYLTRANSFERASE TUAH-RELATED"/>
    <property type="match status" value="1"/>
</dbReference>
<evidence type="ECO:0000256" key="3">
    <source>
        <dbReference type="ARBA" id="ARBA00009481"/>
    </source>
</evidence>
<dbReference type="EMBL" id="FBTB01000001">
    <property type="protein sequence ID" value="CUW03363.1"/>
    <property type="molecule type" value="Genomic_DNA"/>
</dbReference>
<keyword evidence="6 11" id="KW-0328">Glycosyltransferase</keyword>
<comment type="caution">
    <text evidence="15">The sequence shown here is derived from an EMBL/GenBank/DDBJ whole genome shotgun (WGS) entry which is preliminary data.</text>
</comment>
<name>A0AAN2UF61_9LACO</name>
<keyword evidence="4 11" id="KW-1003">Cell membrane</keyword>
<dbReference type="GO" id="GO:0005886">
    <property type="term" value="C:plasma membrane"/>
    <property type="evidence" value="ECO:0007669"/>
    <property type="project" value="UniProtKB-SubCell"/>
</dbReference>
<dbReference type="PANTHER" id="PTHR12526">
    <property type="entry name" value="GLYCOSYLTRANSFERASE"/>
    <property type="match status" value="1"/>
</dbReference>
<evidence type="ECO:0000256" key="9">
    <source>
        <dbReference type="ARBA" id="ARBA00023136"/>
    </source>
</evidence>
<keyword evidence="7 11" id="KW-0808">Transferase</keyword>
<dbReference type="FunFam" id="3.40.50.2000:FF:000196">
    <property type="entry name" value="UDP-N-acetylglucosamine--peptide N-acetylglucosaminyltransferase GtfA subunit"/>
    <property type="match status" value="1"/>
</dbReference>
<keyword evidence="9 11" id="KW-0472">Membrane</keyword>